<reference evidence="3 4" key="1">
    <citation type="journal article" date="2019" name="ISME J.">
        <title>Candidatus Macondimonas diazotrophica, a novel gammaproteobacterial genus dominating crude-oil-contaminated coastal sediments.</title>
        <authorList>
            <person name="Karthikeyan S."/>
            <person name="Konstantinidis K."/>
        </authorList>
    </citation>
    <scope>NUCLEOTIDE SEQUENCE [LARGE SCALE GENOMIC DNA]</scope>
    <source>
        <strain evidence="3 4">KTK01</strain>
    </source>
</reference>
<evidence type="ECO:0008006" key="5">
    <source>
        <dbReference type="Google" id="ProtNLM"/>
    </source>
</evidence>
<dbReference type="OrthoDB" id="8140134at2"/>
<proteinExistence type="predicted"/>
<keyword evidence="4" id="KW-1185">Reference proteome</keyword>
<evidence type="ECO:0000256" key="2">
    <source>
        <dbReference type="SAM" id="SignalP"/>
    </source>
</evidence>
<feature type="signal peptide" evidence="2">
    <location>
        <begin position="1"/>
        <end position="22"/>
    </location>
</feature>
<dbReference type="RefSeq" id="WP_135282499.1">
    <property type="nucleotide sequence ID" value="NZ_SRIO01000016.1"/>
</dbReference>
<protein>
    <recommendedName>
        <fullName evidence="5">DUF4148 domain-containing protein</fullName>
    </recommendedName>
</protein>
<dbReference type="EMBL" id="SRIO01000016">
    <property type="protein sequence ID" value="TFZ81730.1"/>
    <property type="molecule type" value="Genomic_DNA"/>
</dbReference>
<gene>
    <name evidence="3" type="ORF">E4680_11175</name>
</gene>
<sequence>MKKLGVGVMVVMLGSVSGWAAAQDVVEPMAVEQGAALPDRDQIYGFDIMTKDERKQYREQYEAIESDEDRRTFLNQHRQRMQDRARALGFGTPEQAQEMQKEGSMVRGVDTSSKSRKTGHGIHDYLHY</sequence>
<dbReference type="AlphaFoldDB" id="A0A4Z0F844"/>
<dbReference type="Proteomes" id="UP000297890">
    <property type="component" value="Unassembled WGS sequence"/>
</dbReference>
<accession>A0A4Z0F844</accession>
<comment type="caution">
    <text evidence="3">The sequence shown here is derived from an EMBL/GenBank/DDBJ whole genome shotgun (WGS) entry which is preliminary data.</text>
</comment>
<name>A0A4Z0F844_9GAMM</name>
<organism evidence="3 4">
    <name type="scientific">Candidatus Macondimonas diazotrophica</name>
    <dbReference type="NCBI Taxonomy" id="2305248"/>
    <lineage>
        <taxon>Bacteria</taxon>
        <taxon>Pseudomonadati</taxon>
        <taxon>Pseudomonadota</taxon>
        <taxon>Gammaproteobacteria</taxon>
        <taxon>Chromatiales</taxon>
        <taxon>Ectothiorhodospiraceae</taxon>
        <taxon>Candidatus Macondimonas</taxon>
    </lineage>
</organism>
<evidence type="ECO:0000313" key="4">
    <source>
        <dbReference type="Proteomes" id="UP000297890"/>
    </source>
</evidence>
<feature type="chain" id="PRO_5021325769" description="DUF4148 domain-containing protein" evidence="2">
    <location>
        <begin position="23"/>
        <end position="128"/>
    </location>
</feature>
<feature type="region of interest" description="Disordered" evidence="1">
    <location>
        <begin position="90"/>
        <end position="128"/>
    </location>
</feature>
<evidence type="ECO:0000256" key="1">
    <source>
        <dbReference type="SAM" id="MobiDB-lite"/>
    </source>
</evidence>
<evidence type="ECO:0000313" key="3">
    <source>
        <dbReference type="EMBL" id="TFZ81730.1"/>
    </source>
</evidence>
<keyword evidence="2" id="KW-0732">Signal</keyword>